<dbReference type="RefSeq" id="WP_115225777.1">
    <property type="nucleotide sequence ID" value="NZ_CAWOLO010000001.1"/>
</dbReference>
<dbReference type="AlphaFoldDB" id="A0A377Q232"/>
<dbReference type="Proteomes" id="UP000255108">
    <property type="component" value="Unassembled WGS sequence"/>
</dbReference>
<gene>
    <name evidence="2" type="ORF">EV682_101314</name>
    <name evidence="1" type="ORF">NCTC11159_00332</name>
</gene>
<evidence type="ECO:0000313" key="2">
    <source>
        <dbReference type="EMBL" id="TCU90289.1"/>
    </source>
</evidence>
<keyword evidence="4" id="KW-1185">Reference proteome</keyword>
<accession>A0A377Q232</accession>
<protein>
    <recommendedName>
        <fullName evidence="5">Lipoprotein</fullName>
    </recommendedName>
</protein>
<reference evidence="2 4" key="2">
    <citation type="submission" date="2019-03" db="EMBL/GenBank/DDBJ databases">
        <title>Genomic Encyclopedia of Type Strains, Phase IV (KMG-IV): sequencing the most valuable type-strain genomes for metagenomic binning, comparative biology and taxonomic classification.</title>
        <authorList>
            <person name="Goeker M."/>
        </authorList>
    </citation>
    <scope>NUCLEOTIDE SEQUENCE [LARGE SCALE GENOMIC DNA]</scope>
    <source>
        <strain evidence="2 4">DSM 3764</strain>
    </source>
</reference>
<name>A0A377Q232_9NEIS</name>
<dbReference type="EMBL" id="UGHR01000001">
    <property type="protein sequence ID" value="STQ89316.1"/>
    <property type="molecule type" value="Genomic_DNA"/>
</dbReference>
<dbReference type="Proteomes" id="UP000295794">
    <property type="component" value="Unassembled WGS sequence"/>
</dbReference>
<evidence type="ECO:0000313" key="1">
    <source>
        <dbReference type="EMBL" id="STQ89316.1"/>
    </source>
</evidence>
<reference evidence="1 3" key="1">
    <citation type="submission" date="2018-06" db="EMBL/GenBank/DDBJ databases">
        <authorList>
            <consortium name="Pathogen Informatics"/>
            <person name="Doyle S."/>
        </authorList>
    </citation>
    <scope>NUCLEOTIDE SEQUENCE [LARGE SCALE GENOMIC DNA]</scope>
    <source>
        <strain evidence="1 3">NCTC11159</strain>
    </source>
</reference>
<sequence>MKNISLVTLFVISITGCSSTGIIKPVDKSASRTLMLTKSETSDKSIAAQKLDEEVNNKKLEDALSEVLDYCKPLLSGYEKDSAEQARNAYWLSMSGLVAGSVFAPALIAASASNGTAVAALSGWAGATNFAGQALKTSGLSGSTIAQTRNDIINGLKIEIANATDGSKSFEFRRSALMRAKAGCVIYDISVPSIPEAN</sequence>
<evidence type="ECO:0000313" key="3">
    <source>
        <dbReference type="Proteomes" id="UP000255108"/>
    </source>
</evidence>
<organism evidence="1 3">
    <name type="scientific">Iodobacter fluviatilis</name>
    <dbReference type="NCBI Taxonomy" id="537"/>
    <lineage>
        <taxon>Bacteria</taxon>
        <taxon>Pseudomonadati</taxon>
        <taxon>Pseudomonadota</taxon>
        <taxon>Betaproteobacteria</taxon>
        <taxon>Neisseriales</taxon>
        <taxon>Chitinibacteraceae</taxon>
        <taxon>Iodobacter</taxon>
    </lineage>
</organism>
<proteinExistence type="predicted"/>
<dbReference type="EMBL" id="SMBT01000001">
    <property type="protein sequence ID" value="TCU90289.1"/>
    <property type="molecule type" value="Genomic_DNA"/>
</dbReference>
<evidence type="ECO:0000313" key="4">
    <source>
        <dbReference type="Proteomes" id="UP000295794"/>
    </source>
</evidence>
<dbReference type="PROSITE" id="PS51257">
    <property type="entry name" value="PROKAR_LIPOPROTEIN"/>
    <property type="match status" value="1"/>
</dbReference>
<evidence type="ECO:0008006" key="5">
    <source>
        <dbReference type="Google" id="ProtNLM"/>
    </source>
</evidence>
<dbReference type="OrthoDB" id="7062532at2"/>